<feature type="region of interest" description="Disordered" evidence="27">
    <location>
        <begin position="118"/>
        <end position="141"/>
    </location>
</feature>
<keyword evidence="20 28" id="KW-1133">Transmembrane helix</keyword>
<comment type="catalytic activity">
    <reaction evidence="25">
        <text>L-seryl-[protein] + ATP = O-phospho-L-seryl-[protein] + ADP + H(+)</text>
        <dbReference type="Rhea" id="RHEA:17989"/>
        <dbReference type="Rhea" id="RHEA-COMP:9863"/>
        <dbReference type="Rhea" id="RHEA-COMP:11604"/>
        <dbReference type="ChEBI" id="CHEBI:15378"/>
        <dbReference type="ChEBI" id="CHEBI:29999"/>
        <dbReference type="ChEBI" id="CHEBI:30616"/>
        <dbReference type="ChEBI" id="CHEBI:83421"/>
        <dbReference type="ChEBI" id="CHEBI:456216"/>
        <dbReference type="EC" id="2.7.11.1"/>
    </reaction>
</comment>
<keyword evidence="22 28" id="KW-0472">Membrane</keyword>
<evidence type="ECO:0000256" key="18">
    <source>
        <dbReference type="ARBA" id="ARBA00022840"/>
    </source>
</evidence>
<feature type="transmembrane region" description="Helical" evidence="28">
    <location>
        <begin position="623"/>
        <end position="643"/>
    </location>
</feature>
<dbReference type="GO" id="GO:0015031">
    <property type="term" value="P:protein transport"/>
    <property type="evidence" value="ECO:0007669"/>
    <property type="project" value="UniProtKB-KW"/>
</dbReference>
<evidence type="ECO:0000256" key="4">
    <source>
        <dbReference type="ARBA" id="ARBA00010794"/>
    </source>
</evidence>
<comment type="subunit">
    <text evidence="5">Homodimer. Forms a ternary complex with ATG13 and ATG17.</text>
</comment>
<evidence type="ECO:0000313" key="30">
    <source>
        <dbReference type="EMBL" id="GCB23732.1"/>
    </source>
</evidence>
<feature type="compositionally biased region" description="Basic and acidic residues" evidence="27">
    <location>
        <begin position="1518"/>
        <end position="1532"/>
    </location>
</feature>
<evidence type="ECO:0000256" key="21">
    <source>
        <dbReference type="ARBA" id="ARBA00023006"/>
    </source>
</evidence>
<feature type="compositionally biased region" description="Low complexity" evidence="27">
    <location>
        <begin position="1950"/>
        <end position="1962"/>
    </location>
</feature>
<evidence type="ECO:0000256" key="28">
    <source>
        <dbReference type="SAM" id="Phobius"/>
    </source>
</evidence>
<gene>
    <name evidence="30" type="ORF">AAWM_06617</name>
</gene>
<dbReference type="PROSITE" id="PS50011">
    <property type="entry name" value="PROTEIN_KINASE_DOM"/>
    <property type="match status" value="1"/>
</dbReference>
<feature type="transmembrane region" description="Helical" evidence="28">
    <location>
        <begin position="186"/>
        <end position="203"/>
    </location>
</feature>
<feature type="region of interest" description="Disordered" evidence="27">
    <location>
        <begin position="2023"/>
        <end position="2047"/>
    </location>
</feature>
<feature type="transmembrane region" description="Helical" evidence="28">
    <location>
        <begin position="801"/>
        <end position="820"/>
    </location>
</feature>
<dbReference type="GO" id="GO:0005524">
    <property type="term" value="F:ATP binding"/>
    <property type="evidence" value="ECO:0007669"/>
    <property type="project" value="UniProtKB-UniRule"/>
</dbReference>
<evidence type="ECO:0000259" key="29">
    <source>
        <dbReference type="PROSITE" id="PS50011"/>
    </source>
</evidence>
<feature type="compositionally biased region" description="Low complexity" evidence="27">
    <location>
        <begin position="1679"/>
        <end position="1698"/>
    </location>
</feature>
<dbReference type="CDD" id="cd14009">
    <property type="entry name" value="STKc_ATG1_ULK_like"/>
    <property type="match status" value="1"/>
</dbReference>
<keyword evidence="18 26" id="KW-0067">ATP-binding</keyword>
<feature type="compositionally biased region" description="Low complexity" evidence="27">
    <location>
        <begin position="2076"/>
        <end position="2091"/>
    </location>
</feature>
<feature type="region of interest" description="Disordered" evidence="27">
    <location>
        <begin position="2076"/>
        <end position="2106"/>
    </location>
</feature>
<keyword evidence="13" id="KW-0808">Transferase</keyword>
<evidence type="ECO:0000256" key="2">
    <source>
        <dbReference type="ARBA" id="ARBA00004496"/>
    </source>
</evidence>
<keyword evidence="12" id="KW-0723">Serine/threonine-protein kinase</keyword>
<feature type="transmembrane region" description="Helical" evidence="28">
    <location>
        <begin position="528"/>
        <end position="546"/>
    </location>
</feature>
<dbReference type="SUPFAM" id="SSF56112">
    <property type="entry name" value="Protein kinase-like (PK-like)"/>
    <property type="match status" value="1"/>
</dbReference>
<dbReference type="PANTHER" id="PTHR13205">
    <property type="entry name" value="TRANSMEMBRANE PROTEIN 15-RELATED"/>
    <property type="match status" value="1"/>
</dbReference>
<feature type="compositionally biased region" description="Polar residues" evidence="27">
    <location>
        <begin position="1541"/>
        <end position="1555"/>
    </location>
</feature>
<evidence type="ECO:0000256" key="15">
    <source>
        <dbReference type="ARBA" id="ARBA00022741"/>
    </source>
</evidence>
<dbReference type="FunFam" id="3.30.200.20:FF:000399">
    <property type="entry name" value="Serine/threonine-protein kinase atg1"/>
    <property type="match status" value="1"/>
</dbReference>
<feature type="compositionally biased region" description="Basic and acidic residues" evidence="27">
    <location>
        <begin position="1622"/>
        <end position="1634"/>
    </location>
</feature>
<evidence type="ECO:0000256" key="16">
    <source>
        <dbReference type="ARBA" id="ARBA00022777"/>
    </source>
</evidence>
<dbReference type="InterPro" id="IPR048941">
    <property type="entry name" value="ATG1-like_MIT2"/>
</dbReference>
<evidence type="ECO:0000256" key="14">
    <source>
        <dbReference type="ARBA" id="ARBA00022692"/>
    </source>
</evidence>
<evidence type="ECO:0000256" key="5">
    <source>
        <dbReference type="ARBA" id="ARBA00011138"/>
    </source>
</evidence>
<keyword evidence="21" id="KW-0072">Autophagy</keyword>
<evidence type="ECO:0000256" key="24">
    <source>
        <dbReference type="ARBA" id="ARBA00047899"/>
    </source>
</evidence>
<comment type="similarity">
    <text evidence="4">Belongs to the polyprenol kinase family.</text>
</comment>
<reference evidence="30 31" key="1">
    <citation type="submission" date="2016-09" db="EMBL/GenBank/DDBJ databases">
        <title>Aspergillus awamori IFM 58123T.</title>
        <authorList>
            <person name="Kusuya Y."/>
            <person name="Shimizu M."/>
            <person name="Takahashi H."/>
            <person name="Yaguchi T."/>
        </authorList>
    </citation>
    <scope>NUCLEOTIDE SEQUENCE [LARGE SCALE GENOMIC DNA]</scope>
    <source>
        <strain evidence="30 31">IFM 58123</strain>
    </source>
</reference>
<dbReference type="PANTHER" id="PTHR13205:SF15">
    <property type="entry name" value="DOLICHOL KINASE"/>
    <property type="match status" value="1"/>
</dbReference>
<feature type="compositionally biased region" description="Basic and acidic residues" evidence="27">
    <location>
        <begin position="2032"/>
        <end position="2041"/>
    </location>
</feature>
<evidence type="ECO:0000256" key="26">
    <source>
        <dbReference type="PROSITE-ProRule" id="PRU10141"/>
    </source>
</evidence>
<evidence type="ECO:0000256" key="12">
    <source>
        <dbReference type="ARBA" id="ARBA00022527"/>
    </source>
</evidence>
<evidence type="ECO:0000313" key="31">
    <source>
        <dbReference type="Proteomes" id="UP000286921"/>
    </source>
</evidence>
<evidence type="ECO:0000256" key="13">
    <source>
        <dbReference type="ARBA" id="ARBA00022679"/>
    </source>
</evidence>
<dbReference type="GO" id="GO:0006914">
    <property type="term" value="P:autophagy"/>
    <property type="evidence" value="ECO:0007669"/>
    <property type="project" value="UniProtKB-KW"/>
</dbReference>
<dbReference type="GO" id="GO:0004674">
    <property type="term" value="F:protein serine/threonine kinase activity"/>
    <property type="evidence" value="ECO:0007669"/>
    <property type="project" value="UniProtKB-KW"/>
</dbReference>
<feature type="binding site" evidence="26">
    <location>
        <position position="1204"/>
    </location>
    <ligand>
        <name>ATP</name>
        <dbReference type="ChEBI" id="CHEBI:30616"/>
    </ligand>
</feature>
<feature type="compositionally biased region" description="Basic and acidic residues" evidence="27">
    <location>
        <begin position="1708"/>
        <end position="1724"/>
    </location>
</feature>
<dbReference type="FunFam" id="1.10.510.10:FF:000817">
    <property type="entry name" value="Serine/threonine-protein kinase ATG1"/>
    <property type="match status" value="1"/>
</dbReference>
<evidence type="ECO:0000256" key="19">
    <source>
        <dbReference type="ARBA" id="ARBA00022927"/>
    </source>
</evidence>
<dbReference type="EMBL" id="BDHI01000015">
    <property type="protein sequence ID" value="GCB23732.1"/>
    <property type="molecule type" value="Genomic_DNA"/>
</dbReference>
<feature type="transmembrane region" description="Helical" evidence="28">
    <location>
        <begin position="561"/>
        <end position="584"/>
    </location>
</feature>
<dbReference type="InterPro" id="IPR022708">
    <property type="entry name" value="Atg1-like_tMIT"/>
</dbReference>
<dbReference type="InterPro" id="IPR017441">
    <property type="entry name" value="Protein_kinase_ATP_BS"/>
</dbReference>
<keyword evidence="10" id="KW-0813">Transport</keyword>
<name>A0A401KWW3_ASPAW</name>
<comment type="caution">
    <text evidence="30">The sequence shown here is derived from an EMBL/GenBank/DDBJ whole genome shotgun (WGS) entry which is preliminary data.</text>
</comment>
<proteinExistence type="inferred from homology"/>
<dbReference type="GO" id="GO:0034045">
    <property type="term" value="C:phagophore assembly site membrane"/>
    <property type="evidence" value="ECO:0007669"/>
    <property type="project" value="UniProtKB-SubCell"/>
</dbReference>
<dbReference type="InterPro" id="IPR000719">
    <property type="entry name" value="Prot_kinase_dom"/>
</dbReference>
<evidence type="ECO:0000256" key="22">
    <source>
        <dbReference type="ARBA" id="ARBA00023136"/>
    </source>
</evidence>
<evidence type="ECO:0000256" key="8">
    <source>
        <dbReference type="ARBA" id="ARBA00018572"/>
    </source>
</evidence>
<evidence type="ECO:0000256" key="23">
    <source>
        <dbReference type="ARBA" id="ARBA00030237"/>
    </source>
</evidence>
<sequence>MAVSLSQEEDESLPVNGSALDIELSDTPRQPSRSPHPYRRKGSHSSSLPADTGDRSTRLHWPRTSSDSGTEADDESTGILRGLPAAPLRPRKGLRSGRHAVGEDDQWFPLLRPWPSITRSTSRSSRRSSGEEAEASATGLREQEARKRRIGVLQRLLEAALLLSVGGVVLGQENTRAVAWAWRKELLAHALLVIGLYAAYPFHRDGRFRFSRLRSFVIPTSFDPAPLLYPILIPIYVALSLAQHTPSLILPNVLLSLSSLPPAVIPLHDCVHGHSIVHWMITLLPIILSEQLSAGISPPRPLSLLGLNSESLALLFPLHQALIPTLDFLLTTSVLPAELQLLTSALINLFLFASSPQAEILKALLWLGGLCIFISCRDVLRWEVALARIPSWKFRRAPSNSQSPRSIFNVLDHKLCQRLSRTGTSEDNLSDSDSPEGQFSLVSRKTMVESRDRTKAGELTRTVEAEVTEGVRQPTLTHRRRHTISSVSEVARTGKVRTTPSGRRKRSMAPGLASFLSLTVPQAQVRKWLYALFIYVTVLLIILGPVRKYVGERALHGEDPFGWALSYLLGNVSWFRFWVIMWNLEYWIPIPARLDPDLLNASCGLGWVEHLRRDVFGEANSRLLVAAYCIVVLVTGLAVVLQLSSVAEVDTRRKVFHGMMVLMFLPTVYVDPTFCALALSLVLSVFLLLDLFRASQLPPISRPLTYFLAPYVDGRDHRGPVIVSHIFLLIGCSIPLWLSLADIPRTGDHPWIGWSALTRDVSMVSGIVCVGMGDAAASLVGRRFGRRKWFWGGGKSLEGSVAFAVAVTCGLLFARIWLVVGEWPVSGGSDGPHQNFPWVKAMVKVILAAGGTSATEAILTGCNDNVVVPIVLWLLYEVDHFRSSDRLGTLQVIQSSASPIRLVIGGHALALALVALLSPQTSSRIPGSSCFPPFLLSLPSSHHSSSSYSLFLSLDYFGSVNLLLLLLPPPISSCFITFDLTLTSLPALAYLSLLPTVLVPSASHALVVIRLAIPVDLSSYHTSPRFPPHRSPAYLRPTVGVLRTLFLVPQLSTPTPTLPTYSPNALDRPFLPAPSAVPVLCHAVQPSLPLLLRLSTPIPSSIHLSYFLSPVSLYHPLSHLAHHRPLSRPVFRSPDGPLPSFDAVLAAVEVVFMASAHHSRRSNEGPHGEMPIGHYTRLSEIGRGSFAVVYKGVHTRSRTYVAIKSVTMTKLSRKLKENLASEISILKQLHHPHIVALLDCHDTTSNIHLVMEFCALGDLSHFIKGRNTLQDSPYTRELIAKYPNPGEGAGLNEVIVRHFLKQLSSALRFLRDRDLIHRDIKPQNLLLCPAPSSYRSGAADVVPFKSSEDSFSPKTGLESLPMLKLADFGFARSLPATSLAETLCGSPLYMAPEILRYEKYDAKADLWSVGTVLYEMVVGKAPFRAVNHIELIKKIEQNKDQISFPSKNRVSEDIRELIRGLLKQHPMDRMNFDVYFAHKVLTEPIPGLVADDAPLGRSPADPTPRPGSGSRRSTPVQMKRENALSGGVRDEPATYPAAQRAMTQSPRPETPSTPMRRTGSAGTPHAAPNEPTPPASHPTRPSPVSLATTPGRQEHVDRPPTTTVVEQQRRRTASSGVPQVDKPVEKAKDEKEHAAQEVAFERDYVLVEKRAVEMNAFADELAYNPRMQGGQAGAVSRRSGAAPGTPPTGGSSPHASPSKAMQIISGRSRADSAHVRQNSYDRRYGQSPTSATSAISKALNMASGRLFGMSFSPPLTITKGGRSPPLAYNPFPAYPSAQTSLIVHADGGKPGANLDEDSKTVHDLEECATRSDVVYGFAEVKYKQLIPLAPSAATGYPGDPGSDAVDSADGGLTVDAIVTLSEEALVLYVKALSLLAKSMDIARVWWTRKSRGDTLSRADTGSTVAGNRINNVVQWVRNRFNEVLEKAEFVRLKLVEAQKRLPSDHPSHPSNLSVGSSLGSGTSADVVVSPDVTAEKLMYERALEMSRVAAINEITGEDLAGCEISYVTAIRMLEAILDDVEVSRPGQSGGADRADARRDNEDGGQNEPQAVILAKMISKIRSRLASLRKKLALLSNRYTPPSSGPGKMPPSNLVPVSPAVGATPPK</sequence>
<organism evidence="30 31">
    <name type="scientific">Aspergillus awamori</name>
    <name type="common">Black koji mold</name>
    <dbReference type="NCBI Taxonomy" id="105351"/>
    <lineage>
        <taxon>Eukaryota</taxon>
        <taxon>Fungi</taxon>
        <taxon>Dikarya</taxon>
        <taxon>Ascomycota</taxon>
        <taxon>Pezizomycotina</taxon>
        <taxon>Eurotiomycetes</taxon>
        <taxon>Eurotiomycetidae</taxon>
        <taxon>Eurotiales</taxon>
        <taxon>Aspergillaceae</taxon>
        <taxon>Aspergillus</taxon>
    </lineage>
</organism>
<evidence type="ECO:0000256" key="17">
    <source>
        <dbReference type="ARBA" id="ARBA00022824"/>
    </source>
</evidence>
<feature type="domain" description="Protein kinase" evidence="29">
    <location>
        <begin position="1175"/>
        <end position="1481"/>
    </location>
</feature>
<evidence type="ECO:0000256" key="1">
    <source>
        <dbReference type="ARBA" id="ARBA00004477"/>
    </source>
</evidence>
<feature type="region of interest" description="Disordered" evidence="27">
    <location>
        <begin position="1669"/>
        <end position="1731"/>
    </location>
</feature>
<dbReference type="GO" id="GO:0043048">
    <property type="term" value="P:dolichyl monophosphate biosynthetic process"/>
    <property type="evidence" value="ECO:0007669"/>
    <property type="project" value="TreeGrafter"/>
</dbReference>
<accession>A0A401KWW3</accession>
<evidence type="ECO:0000256" key="27">
    <source>
        <dbReference type="SAM" id="MobiDB-lite"/>
    </source>
</evidence>
<feature type="transmembrane region" description="Helical" evidence="28">
    <location>
        <begin position="721"/>
        <end position="741"/>
    </location>
</feature>
<dbReference type="InterPro" id="IPR011009">
    <property type="entry name" value="Kinase-like_dom_sf"/>
</dbReference>
<dbReference type="EC" id="2.7.1.108" evidence="6"/>
<dbReference type="PROSITE" id="PS00107">
    <property type="entry name" value="PROTEIN_KINASE_ATP"/>
    <property type="match status" value="1"/>
</dbReference>
<dbReference type="InterPro" id="IPR032974">
    <property type="entry name" value="Polypren_kinase"/>
</dbReference>
<keyword evidence="11" id="KW-0963">Cytoplasm</keyword>
<dbReference type="STRING" id="105351.A0A401KWW3"/>
<evidence type="ECO:0000256" key="9">
    <source>
        <dbReference type="ARBA" id="ARBA00019599"/>
    </source>
</evidence>
<feature type="region of interest" description="Disordered" evidence="27">
    <location>
        <begin position="1"/>
        <end position="98"/>
    </location>
</feature>
<dbReference type="PROSITE" id="PS00108">
    <property type="entry name" value="PROTEIN_KINASE_ST"/>
    <property type="match status" value="1"/>
</dbReference>
<evidence type="ECO:0000256" key="20">
    <source>
        <dbReference type="ARBA" id="ARBA00022989"/>
    </source>
</evidence>
<evidence type="ECO:0000256" key="11">
    <source>
        <dbReference type="ARBA" id="ARBA00022490"/>
    </source>
</evidence>
<dbReference type="Pfam" id="PF21127">
    <property type="entry name" value="ATG1-like_MIT2"/>
    <property type="match status" value="1"/>
</dbReference>
<dbReference type="Pfam" id="PF00069">
    <property type="entry name" value="Pkinase"/>
    <property type="match status" value="1"/>
</dbReference>
<evidence type="ECO:0000256" key="10">
    <source>
        <dbReference type="ARBA" id="ARBA00022448"/>
    </source>
</evidence>
<dbReference type="GO" id="GO:0004168">
    <property type="term" value="F:dolichol kinase activity"/>
    <property type="evidence" value="ECO:0007669"/>
    <property type="project" value="UniProtKB-EC"/>
</dbReference>
<feature type="region of interest" description="Disordered" evidence="27">
    <location>
        <begin position="1488"/>
        <end position="1634"/>
    </location>
</feature>
<keyword evidence="19" id="KW-0653">Protein transport</keyword>
<dbReference type="EC" id="2.7.11.1" evidence="7"/>
<protein>
    <recommendedName>
        <fullName evidence="8">Serine/threonine-protein kinase ATG1</fullName>
        <ecNumber evidence="6">2.7.1.108</ecNumber>
        <ecNumber evidence="7">2.7.11.1</ecNumber>
    </recommendedName>
    <alternativeName>
        <fullName evidence="23">Autophagy-related protein 1</fullName>
    </alternativeName>
    <alternativeName>
        <fullName evidence="9">Serine/threonine-protein kinase atg1</fullName>
    </alternativeName>
</protein>
<feature type="compositionally biased region" description="Basic residues" evidence="27">
    <location>
        <begin position="89"/>
        <end position="98"/>
    </location>
</feature>
<feature type="region of interest" description="Disordered" evidence="27">
    <location>
        <begin position="1940"/>
        <end position="1962"/>
    </location>
</feature>
<evidence type="ECO:0000256" key="25">
    <source>
        <dbReference type="ARBA" id="ARBA00048679"/>
    </source>
</evidence>
<evidence type="ECO:0000256" key="3">
    <source>
        <dbReference type="ARBA" id="ARBA00004623"/>
    </source>
</evidence>
<comment type="subcellular location">
    <subcellularLocation>
        <location evidence="2">Cytoplasm</location>
    </subcellularLocation>
    <subcellularLocation>
        <location evidence="1">Endoplasmic reticulum membrane</location>
        <topology evidence="1">Multi-pass membrane protein</topology>
    </subcellularLocation>
    <subcellularLocation>
        <location evidence="3">Preautophagosomal structure membrane</location>
        <topology evidence="3">Peripheral membrane protein</topology>
    </subcellularLocation>
</comment>
<feature type="transmembrane region" description="Helical" evidence="28">
    <location>
        <begin position="663"/>
        <end position="692"/>
    </location>
</feature>
<feature type="transmembrane region" description="Helical" evidence="28">
    <location>
        <begin position="156"/>
        <end position="174"/>
    </location>
</feature>
<feature type="transmembrane region" description="Helical" evidence="28">
    <location>
        <begin position="761"/>
        <end position="780"/>
    </location>
</feature>
<dbReference type="GO" id="GO:0005789">
    <property type="term" value="C:endoplasmic reticulum membrane"/>
    <property type="evidence" value="ECO:0007669"/>
    <property type="project" value="UniProtKB-SubCell"/>
</dbReference>
<evidence type="ECO:0000256" key="7">
    <source>
        <dbReference type="ARBA" id="ARBA00012513"/>
    </source>
</evidence>
<keyword evidence="16 30" id="KW-0418">Kinase</keyword>
<keyword evidence="14 28" id="KW-0812">Transmembrane</keyword>
<dbReference type="Proteomes" id="UP000286921">
    <property type="component" value="Unassembled WGS sequence"/>
</dbReference>
<comment type="catalytic activity">
    <reaction evidence="24">
        <text>L-threonyl-[protein] + ATP = O-phospho-L-threonyl-[protein] + ADP + H(+)</text>
        <dbReference type="Rhea" id="RHEA:46608"/>
        <dbReference type="Rhea" id="RHEA-COMP:11060"/>
        <dbReference type="Rhea" id="RHEA-COMP:11605"/>
        <dbReference type="ChEBI" id="CHEBI:15378"/>
        <dbReference type="ChEBI" id="CHEBI:30013"/>
        <dbReference type="ChEBI" id="CHEBI:30616"/>
        <dbReference type="ChEBI" id="CHEBI:61977"/>
        <dbReference type="ChEBI" id="CHEBI:456216"/>
        <dbReference type="EC" id="2.7.11.1"/>
    </reaction>
</comment>
<keyword evidence="31" id="KW-1185">Reference proteome</keyword>
<keyword evidence="15 26" id="KW-0547">Nucleotide-binding</keyword>
<dbReference type="Gene3D" id="1.10.510.10">
    <property type="entry name" value="Transferase(Phosphotransferase) domain 1"/>
    <property type="match status" value="1"/>
</dbReference>
<dbReference type="SMART" id="SM00220">
    <property type="entry name" value="S_TKc"/>
    <property type="match status" value="1"/>
</dbReference>
<dbReference type="InterPro" id="IPR008271">
    <property type="entry name" value="Ser/Thr_kinase_AS"/>
</dbReference>
<keyword evidence="17" id="KW-0256">Endoplasmic reticulum</keyword>
<dbReference type="Pfam" id="PF12063">
    <property type="entry name" value="ATG1-like_MIT1"/>
    <property type="match status" value="1"/>
</dbReference>
<evidence type="ECO:0000256" key="6">
    <source>
        <dbReference type="ARBA" id="ARBA00012132"/>
    </source>
</evidence>